<protein>
    <recommendedName>
        <fullName evidence="1">ZNF598/HEL2 C2H2 zinc finger domain-containing protein</fullName>
    </recommendedName>
</protein>
<proteinExistence type="predicted"/>
<evidence type="ECO:0000313" key="2">
    <source>
        <dbReference type="EMBL" id="KAF5951015.1"/>
    </source>
</evidence>
<gene>
    <name evidence="2" type="ORF">HYC85_013008</name>
</gene>
<organism evidence="2 3">
    <name type="scientific">Camellia sinensis</name>
    <name type="common">Tea plant</name>
    <name type="synonym">Thea sinensis</name>
    <dbReference type="NCBI Taxonomy" id="4442"/>
    <lineage>
        <taxon>Eukaryota</taxon>
        <taxon>Viridiplantae</taxon>
        <taxon>Streptophyta</taxon>
        <taxon>Embryophyta</taxon>
        <taxon>Tracheophyta</taxon>
        <taxon>Spermatophyta</taxon>
        <taxon>Magnoliopsida</taxon>
        <taxon>eudicotyledons</taxon>
        <taxon>Gunneridae</taxon>
        <taxon>Pentapetalae</taxon>
        <taxon>asterids</taxon>
        <taxon>Ericales</taxon>
        <taxon>Theaceae</taxon>
        <taxon>Camellia</taxon>
    </lineage>
</organism>
<reference evidence="2 3" key="2">
    <citation type="submission" date="2020-07" db="EMBL/GenBank/DDBJ databases">
        <title>Genome assembly of wild tea tree DASZ reveals pedigree and selection history of tea varieties.</title>
        <authorList>
            <person name="Zhang W."/>
        </authorList>
    </citation>
    <scope>NUCLEOTIDE SEQUENCE [LARGE SCALE GENOMIC DNA]</scope>
    <source>
        <strain evidence="3">cv. G240</strain>
        <tissue evidence="2">Leaf</tissue>
    </source>
</reference>
<dbReference type="Pfam" id="PF23230">
    <property type="entry name" value="zf-C2H2_13"/>
    <property type="match status" value="1"/>
</dbReference>
<evidence type="ECO:0000259" key="1">
    <source>
        <dbReference type="Pfam" id="PF23230"/>
    </source>
</evidence>
<dbReference type="GO" id="GO:0016567">
    <property type="term" value="P:protein ubiquitination"/>
    <property type="evidence" value="ECO:0007669"/>
    <property type="project" value="TreeGrafter"/>
</dbReference>
<dbReference type="InterPro" id="IPR056437">
    <property type="entry name" value="Znf-C2H2_ZNF598/HEL2"/>
</dbReference>
<comment type="caution">
    <text evidence="2">The sequence shown here is derived from an EMBL/GenBank/DDBJ whole genome shotgun (WGS) entry which is preliminary data.</text>
</comment>
<accession>A0A7J7HEE4</accession>
<dbReference type="AlphaFoldDB" id="A0A7J7HEE4"/>
<dbReference type="Proteomes" id="UP000593564">
    <property type="component" value="Unassembled WGS sequence"/>
</dbReference>
<dbReference type="GO" id="GO:0072344">
    <property type="term" value="P:rescue of stalled ribosome"/>
    <property type="evidence" value="ECO:0007669"/>
    <property type="project" value="InterPro"/>
</dbReference>
<keyword evidence="3" id="KW-1185">Reference proteome</keyword>
<dbReference type="PANTHER" id="PTHR22938:SF0">
    <property type="entry name" value="E3 UBIQUITIN-PROTEIN LIGASE ZNF598"/>
    <property type="match status" value="1"/>
</dbReference>
<dbReference type="PANTHER" id="PTHR22938">
    <property type="entry name" value="ZINC FINGER PROTEIN 598"/>
    <property type="match status" value="1"/>
</dbReference>
<dbReference type="EMBL" id="JACBKZ010000005">
    <property type="protein sequence ID" value="KAF5951015.1"/>
    <property type="molecule type" value="Genomic_DNA"/>
</dbReference>
<evidence type="ECO:0000313" key="3">
    <source>
        <dbReference type="Proteomes" id="UP000593564"/>
    </source>
</evidence>
<dbReference type="InterPro" id="IPR044288">
    <property type="entry name" value="ZNF598/HEL2"/>
</dbReference>
<sequence>MYRSKTPTMMISTAEDSLMFESNAVELRLKTKSAGSIFKNKRAREDPEQCQQYKDYDDLEKHFDECHFLCEAGDCCAKKFIVFSSECKLKKHDKKRSWRSHVTDYN</sequence>
<dbReference type="GO" id="GO:0043022">
    <property type="term" value="F:ribosome binding"/>
    <property type="evidence" value="ECO:0007669"/>
    <property type="project" value="TreeGrafter"/>
</dbReference>
<reference evidence="3" key="1">
    <citation type="journal article" date="2020" name="Nat. Commun.">
        <title>Genome assembly of wild tea tree DASZ reveals pedigree and selection history of tea varieties.</title>
        <authorList>
            <person name="Zhang W."/>
            <person name="Zhang Y."/>
            <person name="Qiu H."/>
            <person name="Guo Y."/>
            <person name="Wan H."/>
            <person name="Zhang X."/>
            <person name="Scossa F."/>
            <person name="Alseekh S."/>
            <person name="Zhang Q."/>
            <person name="Wang P."/>
            <person name="Xu L."/>
            <person name="Schmidt M.H."/>
            <person name="Jia X."/>
            <person name="Li D."/>
            <person name="Zhu A."/>
            <person name="Guo F."/>
            <person name="Chen W."/>
            <person name="Ni D."/>
            <person name="Usadel B."/>
            <person name="Fernie A.R."/>
            <person name="Wen W."/>
        </authorList>
    </citation>
    <scope>NUCLEOTIDE SEQUENCE [LARGE SCALE GENOMIC DNA]</scope>
    <source>
        <strain evidence="3">cv. G240</strain>
    </source>
</reference>
<dbReference type="GO" id="GO:0061630">
    <property type="term" value="F:ubiquitin protein ligase activity"/>
    <property type="evidence" value="ECO:0007669"/>
    <property type="project" value="InterPro"/>
</dbReference>
<name>A0A7J7HEE4_CAMSI</name>
<feature type="domain" description="ZNF598/HEL2 C2H2 zinc finger" evidence="1">
    <location>
        <begin position="44"/>
        <end position="92"/>
    </location>
</feature>